<protein>
    <recommendedName>
        <fullName evidence="17">Cyclic nucleotide-binding domain-containing protein</fullName>
    </recommendedName>
</protein>
<dbReference type="GO" id="GO:0030552">
    <property type="term" value="F:cAMP binding"/>
    <property type="evidence" value="ECO:0007669"/>
    <property type="project" value="UniProtKB-KW"/>
</dbReference>
<dbReference type="PROSITE" id="PS50042">
    <property type="entry name" value="CNMP_BINDING_3"/>
    <property type="match status" value="1"/>
</dbReference>
<comment type="caution">
    <text evidence="18">The sequence shown here is derived from an EMBL/GenBank/DDBJ whole genome shotgun (WGS) entry which is preliminary data.</text>
</comment>
<keyword evidence="15" id="KW-0407">Ion channel</keyword>
<dbReference type="Proteomes" id="UP000712600">
    <property type="component" value="Unassembled WGS sequence"/>
</dbReference>
<dbReference type="InterPro" id="IPR000595">
    <property type="entry name" value="cNMP-bd_dom"/>
</dbReference>
<keyword evidence="14" id="KW-1071">Ligand-gated ion channel</keyword>
<accession>A0A8S9NMV6</accession>
<dbReference type="PANTHER" id="PTHR45651:SF74">
    <property type="entry name" value="CYCLIC NUCLEOTIDE-BINDING DOMAIN-CONTAINING PROTEIN"/>
    <property type="match status" value="1"/>
</dbReference>
<evidence type="ECO:0000256" key="2">
    <source>
        <dbReference type="ARBA" id="ARBA00010486"/>
    </source>
</evidence>
<dbReference type="SUPFAM" id="SSF52833">
    <property type="entry name" value="Thioredoxin-like"/>
    <property type="match status" value="1"/>
</dbReference>
<keyword evidence="10" id="KW-0547">Nucleotide-binding</keyword>
<dbReference type="Pfam" id="PF06764">
    <property type="entry name" value="DUF1223"/>
    <property type="match status" value="1"/>
</dbReference>
<keyword evidence="6" id="KW-0116">cAMP-binding</keyword>
<dbReference type="EMBL" id="QGKX02001621">
    <property type="protein sequence ID" value="KAF3504865.1"/>
    <property type="molecule type" value="Genomic_DNA"/>
</dbReference>
<keyword evidence="7 16" id="KW-0812">Transmembrane</keyword>
<keyword evidence="5" id="KW-0140">cGMP</keyword>
<keyword evidence="4" id="KW-1003">Cell membrane</keyword>
<evidence type="ECO:0000256" key="6">
    <source>
        <dbReference type="ARBA" id="ARBA00022566"/>
    </source>
</evidence>
<dbReference type="GO" id="GO:0034220">
    <property type="term" value="P:monoatomic ion transmembrane transport"/>
    <property type="evidence" value="ECO:0007669"/>
    <property type="project" value="UniProtKB-KW"/>
</dbReference>
<dbReference type="Gene3D" id="2.60.120.10">
    <property type="entry name" value="Jelly Rolls"/>
    <property type="match status" value="1"/>
</dbReference>
<proteinExistence type="inferred from homology"/>
<dbReference type="GO" id="GO:0005886">
    <property type="term" value="C:plasma membrane"/>
    <property type="evidence" value="ECO:0007669"/>
    <property type="project" value="UniProtKB-SubCell"/>
</dbReference>
<comment type="similarity">
    <text evidence="2">Belongs to the cyclic nucleotide-gated cation channel (TC 1.A.1.5) family.</text>
</comment>
<keyword evidence="10" id="KW-0142">cGMP-binding</keyword>
<evidence type="ECO:0000256" key="4">
    <source>
        <dbReference type="ARBA" id="ARBA00022475"/>
    </source>
</evidence>
<sequence>MGCDLRMLSCKEPVYYGTTEMVLDRARLAWAQKNQARSICLDINTNYTYGAYKWTIQLVSNESRLEKILFPIFWGLMTLSTFGHLESTTEWSEVVFNIIVLTSGLLLVTMLIGNIKVFLHATTSKKQAMHLKMRNIEWWMKKRQLPLGYRQRVRNYERQRWAAMRGVDECEMVQNLPEGLRRDIKYHLCLDLVRQVPLFQHMDDLVLENICDRVKSLIFTKGETATFQRPTSETLQVSLTGALRMKVDSTGIDIMVALYENGLVTDCPRGENSGRVLANDYVVRKLEKLCTVKDLAAKKTVSETAHFTVWDGFNSAKCGVAVFLQNASLQIFGTQSFQLPDEI</sequence>
<comment type="subcellular location">
    <subcellularLocation>
        <location evidence="1">Cell membrane</location>
        <topology evidence="1">Multi-pass membrane protein</topology>
    </subcellularLocation>
</comment>
<evidence type="ECO:0000256" key="8">
    <source>
        <dbReference type="ARBA" id="ARBA00022860"/>
    </source>
</evidence>
<feature type="transmembrane region" description="Helical" evidence="16">
    <location>
        <begin position="68"/>
        <end position="85"/>
    </location>
</feature>
<keyword evidence="8" id="KW-0112">Calmodulin-binding</keyword>
<evidence type="ECO:0000256" key="13">
    <source>
        <dbReference type="ARBA" id="ARBA00023149"/>
    </source>
</evidence>
<evidence type="ECO:0000256" key="9">
    <source>
        <dbReference type="ARBA" id="ARBA00022989"/>
    </source>
</evidence>
<dbReference type="PANTHER" id="PTHR45651">
    <property type="entry name" value="CYCLIC NUCLEOTIDE-GATED ION CHANNEL 15-RELATED-RELATED"/>
    <property type="match status" value="1"/>
</dbReference>
<keyword evidence="9 16" id="KW-1133">Transmembrane helix</keyword>
<evidence type="ECO:0000313" key="19">
    <source>
        <dbReference type="Proteomes" id="UP000712600"/>
    </source>
</evidence>
<dbReference type="InterPro" id="IPR018490">
    <property type="entry name" value="cNMP-bd_dom_sf"/>
</dbReference>
<evidence type="ECO:0000256" key="10">
    <source>
        <dbReference type="ARBA" id="ARBA00022992"/>
    </source>
</evidence>
<dbReference type="SUPFAM" id="SSF51206">
    <property type="entry name" value="cAMP-binding domain-like"/>
    <property type="match status" value="1"/>
</dbReference>
<dbReference type="InterPro" id="IPR036249">
    <property type="entry name" value="Thioredoxin-like_sf"/>
</dbReference>
<evidence type="ECO:0000256" key="5">
    <source>
        <dbReference type="ARBA" id="ARBA00022535"/>
    </source>
</evidence>
<evidence type="ECO:0000313" key="18">
    <source>
        <dbReference type="EMBL" id="KAF3504865.1"/>
    </source>
</evidence>
<evidence type="ECO:0000256" key="14">
    <source>
        <dbReference type="ARBA" id="ARBA00023286"/>
    </source>
</evidence>
<dbReference type="GO" id="GO:0030553">
    <property type="term" value="F:cGMP binding"/>
    <property type="evidence" value="ECO:0007669"/>
    <property type="project" value="UniProtKB-KW"/>
</dbReference>
<evidence type="ECO:0000256" key="11">
    <source>
        <dbReference type="ARBA" id="ARBA00023065"/>
    </source>
</evidence>
<reference evidence="18" key="1">
    <citation type="submission" date="2019-12" db="EMBL/GenBank/DDBJ databases">
        <title>Genome sequencing and annotation of Brassica cretica.</title>
        <authorList>
            <person name="Studholme D.J."/>
            <person name="Sarris P."/>
        </authorList>
    </citation>
    <scope>NUCLEOTIDE SEQUENCE</scope>
    <source>
        <strain evidence="18">PFS-109/04</strain>
        <tissue evidence="18">Leaf</tissue>
    </source>
</reference>
<keyword evidence="12 16" id="KW-0472">Membrane</keyword>
<evidence type="ECO:0000256" key="16">
    <source>
        <dbReference type="SAM" id="Phobius"/>
    </source>
</evidence>
<keyword evidence="3" id="KW-0813">Transport</keyword>
<organism evidence="18 19">
    <name type="scientific">Brassica cretica</name>
    <name type="common">Mustard</name>
    <dbReference type="NCBI Taxonomy" id="69181"/>
    <lineage>
        <taxon>Eukaryota</taxon>
        <taxon>Viridiplantae</taxon>
        <taxon>Streptophyta</taxon>
        <taxon>Embryophyta</taxon>
        <taxon>Tracheophyta</taxon>
        <taxon>Spermatophyta</taxon>
        <taxon>Magnoliopsida</taxon>
        <taxon>eudicotyledons</taxon>
        <taxon>Gunneridae</taxon>
        <taxon>Pentapetalae</taxon>
        <taxon>rosids</taxon>
        <taxon>malvids</taxon>
        <taxon>Brassicales</taxon>
        <taxon>Brassicaceae</taxon>
        <taxon>Brassiceae</taxon>
        <taxon>Brassica</taxon>
    </lineage>
</organism>
<feature type="transmembrane region" description="Helical" evidence="16">
    <location>
        <begin position="97"/>
        <end position="119"/>
    </location>
</feature>
<evidence type="ECO:0000256" key="7">
    <source>
        <dbReference type="ARBA" id="ARBA00022692"/>
    </source>
</evidence>
<gene>
    <name evidence="18" type="ORF">F2Q69_00043603</name>
</gene>
<dbReference type="AlphaFoldDB" id="A0A8S9NMV6"/>
<dbReference type="Gene3D" id="1.10.287.630">
    <property type="entry name" value="Helix hairpin bin"/>
    <property type="match status" value="1"/>
</dbReference>
<dbReference type="InterPro" id="IPR014710">
    <property type="entry name" value="RmlC-like_jellyroll"/>
</dbReference>
<evidence type="ECO:0000256" key="3">
    <source>
        <dbReference type="ARBA" id="ARBA00022448"/>
    </source>
</evidence>
<dbReference type="GO" id="GO:0005516">
    <property type="term" value="F:calmodulin binding"/>
    <property type="evidence" value="ECO:0007669"/>
    <property type="project" value="UniProtKB-KW"/>
</dbReference>
<dbReference type="InterPro" id="IPR010634">
    <property type="entry name" value="DUF1223"/>
</dbReference>
<keyword evidence="13" id="KW-0114">cAMP</keyword>
<dbReference type="FunFam" id="1.10.287.630:FF:000003">
    <property type="entry name" value="Cyclic nucleotide-gated ion channel 1"/>
    <property type="match status" value="1"/>
</dbReference>
<keyword evidence="11" id="KW-0406">Ion transport</keyword>
<name>A0A8S9NMV6_BRACR</name>
<evidence type="ECO:0000256" key="12">
    <source>
        <dbReference type="ARBA" id="ARBA00023136"/>
    </source>
</evidence>
<feature type="domain" description="Cyclic nucleotide-binding" evidence="17">
    <location>
        <begin position="198"/>
        <end position="262"/>
    </location>
</feature>
<evidence type="ECO:0000256" key="1">
    <source>
        <dbReference type="ARBA" id="ARBA00004651"/>
    </source>
</evidence>
<evidence type="ECO:0000259" key="17">
    <source>
        <dbReference type="PROSITE" id="PS50042"/>
    </source>
</evidence>
<evidence type="ECO:0000256" key="15">
    <source>
        <dbReference type="ARBA" id="ARBA00023303"/>
    </source>
</evidence>